<keyword evidence="3" id="KW-1185">Reference proteome</keyword>
<comment type="caution">
    <text evidence="2">The sequence shown here is derived from an EMBL/GenBank/DDBJ whole genome shotgun (WGS) entry which is preliminary data.</text>
</comment>
<organism evidence="2 3">
    <name type="scientific">Nicotiana attenuata</name>
    <name type="common">Coyote tobacco</name>
    <dbReference type="NCBI Taxonomy" id="49451"/>
    <lineage>
        <taxon>Eukaryota</taxon>
        <taxon>Viridiplantae</taxon>
        <taxon>Streptophyta</taxon>
        <taxon>Embryophyta</taxon>
        <taxon>Tracheophyta</taxon>
        <taxon>Spermatophyta</taxon>
        <taxon>Magnoliopsida</taxon>
        <taxon>eudicotyledons</taxon>
        <taxon>Gunneridae</taxon>
        <taxon>Pentapetalae</taxon>
        <taxon>asterids</taxon>
        <taxon>lamiids</taxon>
        <taxon>Solanales</taxon>
        <taxon>Solanaceae</taxon>
        <taxon>Nicotianoideae</taxon>
        <taxon>Nicotianeae</taxon>
        <taxon>Nicotiana</taxon>
    </lineage>
</organism>
<reference evidence="2" key="1">
    <citation type="submission" date="2016-11" db="EMBL/GenBank/DDBJ databases">
        <title>The genome of Nicotiana attenuata.</title>
        <authorList>
            <person name="Xu S."/>
            <person name="Brockmoeller T."/>
            <person name="Gaquerel E."/>
            <person name="Navarro A."/>
            <person name="Kuhl H."/>
            <person name="Gase K."/>
            <person name="Ling Z."/>
            <person name="Zhou W."/>
            <person name="Kreitzer C."/>
            <person name="Stanke M."/>
            <person name="Tang H."/>
            <person name="Lyons E."/>
            <person name="Pandey P."/>
            <person name="Pandey S.P."/>
            <person name="Timmermann B."/>
            <person name="Baldwin I.T."/>
        </authorList>
    </citation>
    <scope>NUCLEOTIDE SEQUENCE [LARGE SCALE GENOMIC DNA]</scope>
    <source>
        <strain evidence="2">UT</strain>
    </source>
</reference>
<gene>
    <name evidence="2" type="ORF">A4A49_18178</name>
</gene>
<dbReference type="Proteomes" id="UP000187609">
    <property type="component" value="Unassembled WGS sequence"/>
</dbReference>
<accession>A0A314KU38</accession>
<keyword evidence="1" id="KW-1133">Transmembrane helix</keyword>
<keyword evidence="1" id="KW-0472">Membrane</keyword>
<proteinExistence type="predicted"/>
<keyword evidence="1" id="KW-0812">Transmembrane</keyword>
<dbReference type="EMBL" id="MJEQ01000959">
    <property type="protein sequence ID" value="OIT33001.1"/>
    <property type="molecule type" value="Genomic_DNA"/>
</dbReference>
<dbReference type="Gramene" id="OIT33001">
    <property type="protein sequence ID" value="OIT33001"/>
    <property type="gene ID" value="A4A49_18178"/>
</dbReference>
<protein>
    <submittedName>
        <fullName evidence="2">Uncharacterized protein</fullName>
    </submittedName>
</protein>
<name>A0A314KU38_NICAT</name>
<dbReference type="AlphaFoldDB" id="A0A314KU38"/>
<evidence type="ECO:0000256" key="1">
    <source>
        <dbReference type="SAM" id="Phobius"/>
    </source>
</evidence>
<evidence type="ECO:0000313" key="3">
    <source>
        <dbReference type="Proteomes" id="UP000187609"/>
    </source>
</evidence>
<sequence length="99" mass="11101">MAEEGRRPSFKLTFFLIALFVTTTVNLTWLPKIQVMALRELSEEITVAKRKLVSPNWRLITCLTSCTTDNDCSDGWLCTECVPQFSGATGTHKCDVRTG</sequence>
<evidence type="ECO:0000313" key="2">
    <source>
        <dbReference type="EMBL" id="OIT33001.1"/>
    </source>
</evidence>
<feature type="transmembrane region" description="Helical" evidence="1">
    <location>
        <begin position="12"/>
        <end position="30"/>
    </location>
</feature>